<feature type="region of interest" description="Disordered" evidence="1">
    <location>
        <begin position="1"/>
        <end position="84"/>
    </location>
</feature>
<accession>A0AAV7T5I9</accession>
<reference evidence="2" key="1">
    <citation type="journal article" date="2022" name="bioRxiv">
        <title>Sequencing and chromosome-scale assembly of the giantPleurodeles waltlgenome.</title>
        <authorList>
            <person name="Brown T."/>
            <person name="Elewa A."/>
            <person name="Iarovenko S."/>
            <person name="Subramanian E."/>
            <person name="Araus A.J."/>
            <person name="Petzold A."/>
            <person name="Susuki M."/>
            <person name="Suzuki K.-i.T."/>
            <person name="Hayashi T."/>
            <person name="Toyoda A."/>
            <person name="Oliveira C."/>
            <person name="Osipova E."/>
            <person name="Leigh N.D."/>
            <person name="Simon A."/>
            <person name="Yun M.H."/>
        </authorList>
    </citation>
    <scope>NUCLEOTIDE SEQUENCE</scope>
    <source>
        <strain evidence="2">20211129_DDA</strain>
        <tissue evidence="2">Liver</tissue>
    </source>
</reference>
<name>A0AAV7T5I9_PLEWA</name>
<comment type="caution">
    <text evidence="2">The sequence shown here is derived from an EMBL/GenBank/DDBJ whole genome shotgun (WGS) entry which is preliminary data.</text>
</comment>
<gene>
    <name evidence="2" type="ORF">NDU88_003460</name>
</gene>
<protein>
    <submittedName>
        <fullName evidence="2">Uncharacterized protein</fullName>
    </submittedName>
</protein>
<sequence length="84" mass="9752">MGTPSDASNPDFHFFRRKERTDSQEGEEEFRARQRKTEEEKTPDAEKELLHPEGTPETREVDSTQNQDAKAYKSHHNPVRTANP</sequence>
<keyword evidence="3" id="KW-1185">Reference proteome</keyword>
<proteinExistence type="predicted"/>
<feature type="compositionally biased region" description="Basic and acidic residues" evidence="1">
    <location>
        <begin position="19"/>
        <end position="62"/>
    </location>
</feature>
<evidence type="ECO:0000256" key="1">
    <source>
        <dbReference type="SAM" id="MobiDB-lite"/>
    </source>
</evidence>
<organism evidence="2 3">
    <name type="scientific">Pleurodeles waltl</name>
    <name type="common">Iberian ribbed newt</name>
    <dbReference type="NCBI Taxonomy" id="8319"/>
    <lineage>
        <taxon>Eukaryota</taxon>
        <taxon>Metazoa</taxon>
        <taxon>Chordata</taxon>
        <taxon>Craniata</taxon>
        <taxon>Vertebrata</taxon>
        <taxon>Euteleostomi</taxon>
        <taxon>Amphibia</taxon>
        <taxon>Batrachia</taxon>
        <taxon>Caudata</taxon>
        <taxon>Salamandroidea</taxon>
        <taxon>Salamandridae</taxon>
        <taxon>Pleurodelinae</taxon>
        <taxon>Pleurodeles</taxon>
    </lineage>
</organism>
<dbReference type="AlphaFoldDB" id="A0AAV7T5I9"/>
<dbReference type="EMBL" id="JANPWB010000007">
    <property type="protein sequence ID" value="KAJ1171599.1"/>
    <property type="molecule type" value="Genomic_DNA"/>
</dbReference>
<evidence type="ECO:0000313" key="2">
    <source>
        <dbReference type="EMBL" id="KAJ1171599.1"/>
    </source>
</evidence>
<evidence type="ECO:0000313" key="3">
    <source>
        <dbReference type="Proteomes" id="UP001066276"/>
    </source>
</evidence>
<dbReference type="Proteomes" id="UP001066276">
    <property type="component" value="Chromosome 4_1"/>
</dbReference>